<evidence type="ECO:0000313" key="4">
    <source>
        <dbReference type="EMBL" id="OGK50217.1"/>
    </source>
</evidence>
<dbReference type="GO" id="GO:0004813">
    <property type="term" value="F:alanine-tRNA ligase activity"/>
    <property type="evidence" value="ECO:0007669"/>
    <property type="project" value="InterPro"/>
</dbReference>
<accession>A0A1F7J3P3</accession>
<dbReference type="GO" id="GO:0006419">
    <property type="term" value="P:alanyl-tRNA aminoacylation"/>
    <property type="evidence" value="ECO:0007669"/>
    <property type="project" value="InterPro"/>
</dbReference>
<evidence type="ECO:0000259" key="3">
    <source>
        <dbReference type="PROSITE" id="PS50860"/>
    </source>
</evidence>
<dbReference type="EMBL" id="MGAQ01000020">
    <property type="protein sequence ID" value="OGK50217.1"/>
    <property type="molecule type" value="Genomic_DNA"/>
</dbReference>
<organism evidence="4 5">
    <name type="scientific">Candidatus Roizmanbacteria bacterium RIFCSPLOWO2_01_FULL_40_42</name>
    <dbReference type="NCBI Taxonomy" id="1802066"/>
    <lineage>
        <taxon>Bacteria</taxon>
        <taxon>Candidatus Roizmaniibacteriota</taxon>
    </lineage>
</organism>
<dbReference type="GO" id="GO:0005524">
    <property type="term" value="F:ATP binding"/>
    <property type="evidence" value="ECO:0007669"/>
    <property type="project" value="InterPro"/>
</dbReference>
<comment type="subcellular location">
    <subcellularLocation>
        <location evidence="2">Cytoplasm</location>
    </subcellularLocation>
</comment>
<comment type="cofactor">
    <cofactor evidence="1">
        <name>Zn(2+)</name>
        <dbReference type="ChEBI" id="CHEBI:29105"/>
    </cofactor>
</comment>
<sequence length="240" mass="26991">MTKLLYLEDMTLLETSAVVEEVVEEDGRTVVILDQTIFYPQGGGQPYDKGIIKNDSATFQVDEVRWADGIVKHIGSFQSGLFKKGDAIICIVEKERRELHSRIHSAGHVADMAVNALGLGWIPGKGYHYPDGPYIEYEGTISEDEKEKTKGDIEKKANEIIQEGAETTLRFMEKSKMHEVCNFVPDYLPEGKPMRVVMYGDFGVPCGGTHVSKLSDIKSMTIRKIKQRGEMLRVAYDVER</sequence>
<dbReference type="PROSITE" id="PS50860">
    <property type="entry name" value="AA_TRNA_LIGASE_II_ALA"/>
    <property type="match status" value="1"/>
</dbReference>
<evidence type="ECO:0000313" key="5">
    <source>
        <dbReference type="Proteomes" id="UP000178558"/>
    </source>
</evidence>
<dbReference type="SUPFAM" id="SSF55186">
    <property type="entry name" value="ThrRS/AlaRS common domain"/>
    <property type="match status" value="1"/>
</dbReference>
<dbReference type="GO" id="GO:0003676">
    <property type="term" value="F:nucleic acid binding"/>
    <property type="evidence" value="ECO:0007669"/>
    <property type="project" value="InterPro"/>
</dbReference>
<dbReference type="InterPro" id="IPR018163">
    <property type="entry name" value="Thr/Ala-tRNA-synth_IIc_edit"/>
</dbReference>
<dbReference type="Pfam" id="PF01411">
    <property type="entry name" value="tRNA-synt_2c"/>
    <property type="match status" value="1"/>
</dbReference>
<dbReference type="InterPro" id="IPR009000">
    <property type="entry name" value="Transl_B-barrel_sf"/>
</dbReference>
<protein>
    <recommendedName>
        <fullName evidence="3">Alanyl-transfer RNA synthetases family profile domain-containing protein</fullName>
    </recommendedName>
</protein>
<dbReference type="InterPro" id="IPR051335">
    <property type="entry name" value="Alanyl-tRNA_Editing_Enzymes"/>
</dbReference>
<gene>
    <name evidence="4" type="ORF">A3B50_00340</name>
</gene>
<evidence type="ECO:0000256" key="2">
    <source>
        <dbReference type="ARBA" id="ARBA00004496"/>
    </source>
</evidence>
<dbReference type="PANTHER" id="PTHR43462:SF2">
    <property type="entry name" value="THREONYL AND ALANYL TRNA SYNTHETASE SECOND ADDITIONAL DOMAIN-CONTAINING PROTEIN"/>
    <property type="match status" value="1"/>
</dbReference>
<dbReference type="Gene3D" id="3.30.980.10">
    <property type="entry name" value="Threonyl-trna Synthetase, Chain A, domain 2"/>
    <property type="match status" value="1"/>
</dbReference>
<dbReference type="InterPro" id="IPR018164">
    <property type="entry name" value="Ala-tRNA-synth_IIc_N"/>
</dbReference>
<reference evidence="4 5" key="1">
    <citation type="journal article" date="2016" name="Nat. Commun.">
        <title>Thousands of microbial genomes shed light on interconnected biogeochemical processes in an aquifer system.</title>
        <authorList>
            <person name="Anantharaman K."/>
            <person name="Brown C.T."/>
            <person name="Hug L.A."/>
            <person name="Sharon I."/>
            <person name="Castelle C.J."/>
            <person name="Probst A.J."/>
            <person name="Thomas B.C."/>
            <person name="Singh A."/>
            <person name="Wilkins M.J."/>
            <person name="Karaoz U."/>
            <person name="Brodie E.L."/>
            <person name="Williams K.H."/>
            <person name="Hubbard S.S."/>
            <person name="Banfield J.F."/>
        </authorList>
    </citation>
    <scope>NUCLEOTIDE SEQUENCE [LARGE SCALE GENOMIC DNA]</scope>
</reference>
<dbReference type="InterPro" id="IPR018165">
    <property type="entry name" value="Ala-tRNA-synth_IIc_core"/>
</dbReference>
<name>A0A1F7J3P3_9BACT</name>
<evidence type="ECO:0000256" key="1">
    <source>
        <dbReference type="ARBA" id="ARBA00001947"/>
    </source>
</evidence>
<comment type="caution">
    <text evidence="4">The sequence shown here is derived from an EMBL/GenBank/DDBJ whole genome shotgun (WGS) entry which is preliminary data.</text>
</comment>
<proteinExistence type="predicted"/>
<dbReference type="SUPFAM" id="SSF50447">
    <property type="entry name" value="Translation proteins"/>
    <property type="match status" value="1"/>
</dbReference>
<dbReference type="InterPro" id="IPR012947">
    <property type="entry name" value="tRNA_SAD"/>
</dbReference>
<feature type="domain" description="Alanyl-transfer RNA synthetases family profile" evidence="3">
    <location>
        <begin position="1"/>
        <end position="222"/>
    </location>
</feature>
<dbReference type="Proteomes" id="UP000178558">
    <property type="component" value="Unassembled WGS sequence"/>
</dbReference>
<dbReference type="GO" id="GO:0005737">
    <property type="term" value="C:cytoplasm"/>
    <property type="evidence" value="ECO:0007669"/>
    <property type="project" value="UniProtKB-SubCell"/>
</dbReference>
<dbReference type="Pfam" id="PF07973">
    <property type="entry name" value="tRNA_SAD"/>
    <property type="match status" value="1"/>
</dbReference>
<dbReference type="AlphaFoldDB" id="A0A1F7J3P3"/>
<dbReference type="Gene3D" id="2.40.30.130">
    <property type="match status" value="1"/>
</dbReference>
<dbReference type="PANTHER" id="PTHR43462">
    <property type="entry name" value="ALANYL-TRNA EDITING PROTEIN"/>
    <property type="match status" value="1"/>
</dbReference>